<dbReference type="InterPro" id="IPR016036">
    <property type="entry name" value="Malonyl_transacylase_ACP-bd"/>
</dbReference>
<dbReference type="SMART" id="SM00829">
    <property type="entry name" value="PKS_ER"/>
    <property type="match status" value="1"/>
</dbReference>
<dbReference type="InterPro" id="IPR049900">
    <property type="entry name" value="PKS_mFAS_DH"/>
</dbReference>
<keyword evidence="3" id="KW-0808">Transferase</keyword>
<evidence type="ECO:0000256" key="3">
    <source>
        <dbReference type="ARBA" id="ARBA00022679"/>
    </source>
</evidence>
<dbReference type="GO" id="GO:0004315">
    <property type="term" value="F:3-oxoacyl-[acyl-carrier-protein] synthase activity"/>
    <property type="evidence" value="ECO:0007669"/>
    <property type="project" value="InterPro"/>
</dbReference>
<dbReference type="Pfam" id="PF00107">
    <property type="entry name" value="ADH_zinc_N"/>
    <property type="match status" value="1"/>
</dbReference>
<dbReference type="InterPro" id="IPR013217">
    <property type="entry name" value="Methyltransf_12"/>
</dbReference>
<evidence type="ECO:0000256" key="9">
    <source>
        <dbReference type="SAM" id="MobiDB-lite"/>
    </source>
</evidence>
<dbReference type="RefSeq" id="XP_024706066.1">
    <property type="nucleotide sequence ID" value="XM_024846617.1"/>
</dbReference>
<dbReference type="Pfam" id="PF14765">
    <property type="entry name" value="PS-DH"/>
    <property type="match status" value="1"/>
</dbReference>
<sequence>MQQDDDPIAVVGFSLKFPQDADSAESFWQMLRDGQNASTDFPPSKFHIDAFEGRKGALNGTMPLRGGHFLKQDLGLFDAPFFSITPAEAEAMDPQQRIMLETSYRALENSGIPVTRCTGSRTSVYTATFTDDYKSVLMDAPDHLPKYAATGLSGSMLANRVSWFYDFKGPSMNLDSACSSSLSALHIACQDLHNGTSQMALVGGCNLVFHPDFMLIMSNMGFLSADSRCWSFDHKANGYARGDGFGVVVLKKLSAAVHDGDTIRAVIRATGLNQDGRTPGGITQPSGAAQQALIRETFARARLDMRPVRFFEAHGTGTALGDPTESRAIGESFKEFRSHEDPLYIGAVKSNIGHLEGGSGVAGLLKTVLMLERGVILPNAGLEKVNPRIDTEELKIRFPTASIPWPDTGLRRACVNSFGFGGSNAVVILDDALHYLQEQGIAGLHRTVELQTSDERPAKKARLDTTIQSSQTPQLLTWSAADETTLNTMLDSYGEFVHPANGHSLSASFIPDMAYTLTAKRTNHAWRSYAVAGNSEDLESLEKWSAKPTKASDEPGSVAFVFTGQGAQYPRMGYGLLAFPFFQSRLTEIEKILHGLGYGCSLREFLSDRSSPMNEPEHSQTLTTAIQIAIVDFLKSLDVVPAAVVGHSSGEIGAAYCAGVISDVTALTIAFHRGRLAQQLPNLHSASQGMLAVAMSETEIKPFIDRLKEHTDAPRVQIGCHNSPQSLTLTGDADQLALIQAWLDEGKHFCRKLRVNVAYHSVFMEAVKEEYRLALKDIDKDPVRQDLIPMISSVTGTIARPRMLCDPDYWVQNLVSQVRFSPAVSLLAVQSGKPPRKHLTSKKPQTLSGIKMLVEIGPHATLQGPLQQILTKARAQDRLSYTATLNRQKDATRAILEAVGRLWGLGYPVDLLKANGISSAAPRPVRTDLPEYPFNHSRSYWYEDRLSSAFRFRKHPPHELLGTLTVDSNSQDARWRNIIDLEKLPWLEDHQISGDILLPGAAMLSMAIEGVRQLSTDPPTGFDIRDIHFLNALQVPSSPGIETQVCLTKQPSTDTQPWFKFRILTFTSDWLEHCTGSIRPQFDGQQPAPAPYASDLRATTQTCTEDAQISRVYDSIRSNGVSYGPIFQTLRDVRIDKTGAAVAQVAPFSTDPRAIESANLDLAPYVMHPSVLDGLFQMVFPALNEGGARDIPAMVPSYVKKLFISADAAAQGGQVPLQASNRSRLHGFRGTQSSVIAMSAAGDKLLSYMDGYETTFVSQTGGAESPDDKDRHLLSYVKWQPDLTVMDDAQVARLCARSAPRVDAASSVFNTRLSLLMRHYVDEIQEAIHPSWPDGISKELVGYITHESHLEDGEKANPRAAIEAEIRDANKTGEFYVRRGQQLLRFIQQGETASAESPAEEVIPAYLNERLASDSLVKPLEVFLSALAHRNPLMKILDVGAGWQEGVPCAEILARTGQAPWAQYDCTERRPEDLKKAEERLAGLSDRVNFQVLDVDSDAVEQGFDEGSYDLIVATSLLHATPDLSHALRNIRRLLKPNGHLILFGVVASPELRTVFAGTLLSAWGRAPTGRPLGGTYSKETLDRLLSDSAFNGLDFTIPDSHSAEDTDTSLIIASARDPAPARKNLPSRLAIITDGTTPSQLTYAEQLKQHITTAADAESELAIDIYSFSEFVTRPDARDRFCISLLEYETPFFTTIDAADFERLKTAMAITDAILWVTRDAQCGDRPEFHLVDGFSRSLRSENGTLKFVRLAISADGGPGDGHGHGLDSVVTVLRQANASALDDMEFEYEERDGVLQIPRVVQTPEMNRIHAAKITPYQEQEVRVGEMPLAAVLRTPGIVNSVGYEEVQADLDGGLGPDEILIEVRAVGVSAQDYEIAMGKNSDEAIFSECAGVVRQVGEKSGFAVGDRVFARTPGACTTGLKCKASFAARLPESMAMVEAAALPSAGVTAFHALVGVAHLSSDETVLVQNAAGSVGQMALQIAEHLGAKVIATVDSEEERTLLKDTYQLESSWILSRRDTELPRKIAALTANQGVDVALNFEQGDDLDHCVEALASFGRLVNVGLASSTPSDHLVQELAAKCITNSTFHLSNLQRHRPALIRKHLNSLASLITSHGIKSPTPLLALPAADLIQALQHFQKGQHVGKVVIDLAPKQSITARVRNRPSYTFDANATYVIAGGFGGLGRNVCRWMVSRGARHLMILSRSGVRTNSSKQLIEELTAAGAHIHAPACDITQADDLQRVLDQSAPNLPPIRGCIQCTMVLRDAIFTNMTHADYVTGTHPKVFGSWNLHAQLPSGMDFFILFSSVGGILGATSQANYCSGNTYKDALARHRTRLGEKAVSIDLGMMLSEGVVAETDGMLDSLRRLGYFMEVSQTDLLALLDYYCDRARAVLAPSEAQIVVGIENPAAMERKGLEVPHWMQRPFFSHFQLIRNAGGGGAVKSSQPDSQSVLQQSASTEEAAAHVAEWLAKKLSQILGIPVAEISPNKPIHVNGINSLVAVELRNWFEKRIGADIAVFEILGSMAITQLSVYAAEKSRFRVSEE</sequence>
<dbReference type="PANTHER" id="PTHR43775:SF29">
    <property type="entry name" value="ASPERFURANONE POLYKETIDE SYNTHASE AFOG-RELATED"/>
    <property type="match status" value="1"/>
</dbReference>
<evidence type="ECO:0000259" key="12">
    <source>
        <dbReference type="PROSITE" id="PS52019"/>
    </source>
</evidence>
<dbReference type="GO" id="GO:0004312">
    <property type="term" value="F:fatty acid synthase activity"/>
    <property type="evidence" value="ECO:0007669"/>
    <property type="project" value="TreeGrafter"/>
</dbReference>
<proteinExistence type="predicted"/>
<keyword evidence="5" id="KW-0560">Oxidoreductase</keyword>
<dbReference type="Pfam" id="PF02801">
    <property type="entry name" value="Ketoacyl-synt_C"/>
    <property type="match status" value="1"/>
</dbReference>
<dbReference type="Gene3D" id="3.40.47.10">
    <property type="match status" value="1"/>
</dbReference>
<dbReference type="InterPro" id="IPR042104">
    <property type="entry name" value="PKS_dehydratase_sf"/>
</dbReference>
<name>A0A2I2GCZ6_9EURO</name>
<dbReference type="InterPro" id="IPR036291">
    <property type="entry name" value="NAD(P)-bd_dom_sf"/>
</dbReference>
<dbReference type="InterPro" id="IPR020841">
    <property type="entry name" value="PKS_Beta-ketoAc_synthase_dom"/>
</dbReference>
<dbReference type="InterPro" id="IPR011032">
    <property type="entry name" value="GroES-like_sf"/>
</dbReference>
<dbReference type="InterPro" id="IPR016035">
    <property type="entry name" value="Acyl_Trfase/lysoPLipase"/>
</dbReference>
<feature type="domain" description="Ketosynthase family 3 (KS3)" evidence="11">
    <location>
        <begin position="5"/>
        <end position="431"/>
    </location>
</feature>
<dbReference type="Pfam" id="PF00698">
    <property type="entry name" value="Acyl_transf_1"/>
    <property type="match status" value="1"/>
</dbReference>
<evidence type="ECO:0000256" key="5">
    <source>
        <dbReference type="ARBA" id="ARBA00023002"/>
    </source>
</evidence>
<accession>A0A2I2GCZ6</accession>
<dbReference type="OrthoDB" id="329835at2759"/>
<dbReference type="InterPro" id="IPR009081">
    <property type="entry name" value="PP-bd_ACP"/>
</dbReference>
<dbReference type="EMBL" id="MSFO01000003">
    <property type="protein sequence ID" value="PLB50764.1"/>
    <property type="molecule type" value="Genomic_DNA"/>
</dbReference>
<dbReference type="Pfam" id="PF08242">
    <property type="entry name" value="Methyltransf_12"/>
    <property type="match status" value="1"/>
</dbReference>
<dbReference type="InterPro" id="IPR016039">
    <property type="entry name" value="Thiolase-like"/>
</dbReference>
<dbReference type="Gene3D" id="3.40.50.150">
    <property type="entry name" value="Vaccinia Virus protein VP39"/>
    <property type="match status" value="1"/>
</dbReference>
<dbReference type="InterPro" id="IPR020806">
    <property type="entry name" value="PKS_PP-bd"/>
</dbReference>
<dbReference type="SUPFAM" id="SSF51735">
    <property type="entry name" value="NAD(P)-binding Rossmann-fold domains"/>
    <property type="match status" value="2"/>
</dbReference>
<dbReference type="InterPro" id="IPR057326">
    <property type="entry name" value="KR_dom"/>
</dbReference>
<dbReference type="InterPro" id="IPR049551">
    <property type="entry name" value="PKS_DH_C"/>
</dbReference>
<keyword evidence="4" id="KW-0521">NADP</keyword>
<evidence type="ECO:0000313" key="13">
    <source>
        <dbReference type="EMBL" id="PLB50764.1"/>
    </source>
</evidence>
<dbReference type="InterPro" id="IPR014030">
    <property type="entry name" value="Ketoacyl_synth_N"/>
</dbReference>
<dbReference type="STRING" id="1392250.A0A2I2GCZ6"/>
<dbReference type="InterPro" id="IPR013149">
    <property type="entry name" value="ADH-like_C"/>
</dbReference>
<dbReference type="Pfam" id="PF23297">
    <property type="entry name" value="ACP_SdgA_C"/>
    <property type="match status" value="1"/>
</dbReference>
<evidence type="ECO:0000313" key="14">
    <source>
        <dbReference type="Proteomes" id="UP000234275"/>
    </source>
</evidence>
<dbReference type="Gene3D" id="3.90.180.10">
    <property type="entry name" value="Medium-chain alcohol dehydrogenases, catalytic domain"/>
    <property type="match status" value="1"/>
</dbReference>
<dbReference type="SUPFAM" id="SSF53335">
    <property type="entry name" value="S-adenosyl-L-methionine-dependent methyltransferases"/>
    <property type="match status" value="1"/>
</dbReference>
<keyword evidence="2" id="KW-0597">Phosphoprotein</keyword>
<feature type="region of interest" description="C-terminal hotdog fold" evidence="8">
    <location>
        <begin position="1104"/>
        <end position="1263"/>
    </location>
</feature>
<dbReference type="SMART" id="SM00823">
    <property type="entry name" value="PKS_PP"/>
    <property type="match status" value="1"/>
</dbReference>
<reference evidence="13 14" key="1">
    <citation type="submission" date="2016-12" db="EMBL/GenBank/DDBJ databases">
        <title>The genomes of Aspergillus section Nigri reveals drivers in fungal speciation.</title>
        <authorList>
            <consortium name="DOE Joint Genome Institute"/>
            <person name="Vesth T.C."/>
            <person name="Nybo J."/>
            <person name="Theobald S."/>
            <person name="Brandl J."/>
            <person name="Frisvad J.C."/>
            <person name="Nielsen K.F."/>
            <person name="Lyhne E.K."/>
            <person name="Kogle M.E."/>
            <person name="Kuo A."/>
            <person name="Riley R."/>
            <person name="Clum A."/>
            <person name="Nolan M."/>
            <person name="Lipzen A."/>
            <person name="Salamov A."/>
            <person name="Henrissat B."/>
            <person name="Wiebenga A."/>
            <person name="De Vries R.P."/>
            <person name="Grigoriev I.V."/>
            <person name="Mortensen U.H."/>
            <person name="Andersen M.R."/>
            <person name="Baker S.E."/>
        </authorList>
    </citation>
    <scope>NUCLEOTIDE SEQUENCE [LARGE SCALE GENOMIC DNA]</scope>
    <source>
        <strain evidence="13 14">IBT 23096</strain>
    </source>
</reference>
<dbReference type="SMART" id="SM00822">
    <property type="entry name" value="PKS_KR"/>
    <property type="match status" value="1"/>
</dbReference>
<keyword evidence="14" id="KW-1185">Reference proteome</keyword>
<dbReference type="SUPFAM" id="SSF50129">
    <property type="entry name" value="GroES-like"/>
    <property type="match status" value="1"/>
</dbReference>
<dbReference type="CDD" id="cd00833">
    <property type="entry name" value="PKS"/>
    <property type="match status" value="1"/>
</dbReference>
<dbReference type="InterPro" id="IPR020843">
    <property type="entry name" value="ER"/>
</dbReference>
<gene>
    <name evidence="13" type="ORF">P170DRAFT_406197</name>
</gene>
<feature type="active site" description="Proton acceptor; for dehydratase activity" evidence="8">
    <location>
        <position position="990"/>
    </location>
</feature>
<dbReference type="InterPro" id="IPR018201">
    <property type="entry name" value="Ketoacyl_synth_AS"/>
</dbReference>
<dbReference type="Gene3D" id="1.10.1200.10">
    <property type="entry name" value="ACP-like"/>
    <property type="match status" value="1"/>
</dbReference>
<dbReference type="PROSITE" id="PS00606">
    <property type="entry name" value="KS3_1"/>
    <property type="match status" value="1"/>
</dbReference>
<dbReference type="PROSITE" id="PS52004">
    <property type="entry name" value="KS3_2"/>
    <property type="match status" value="1"/>
</dbReference>
<dbReference type="InterPro" id="IPR036736">
    <property type="entry name" value="ACP-like_sf"/>
</dbReference>
<dbReference type="InterPro" id="IPR050091">
    <property type="entry name" value="PKS_NRPS_Biosynth_Enz"/>
</dbReference>
<dbReference type="InterPro" id="IPR001227">
    <property type="entry name" value="Ac_transferase_dom_sf"/>
</dbReference>
<dbReference type="Gene3D" id="3.10.129.110">
    <property type="entry name" value="Polyketide synthase dehydratase"/>
    <property type="match status" value="1"/>
</dbReference>
<evidence type="ECO:0000259" key="10">
    <source>
        <dbReference type="PROSITE" id="PS50075"/>
    </source>
</evidence>
<feature type="region of interest" description="Disordered" evidence="9">
    <location>
        <begin position="2440"/>
        <end position="2459"/>
    </location>
</feature>
<dbReference type="GeneID" id="36554316"/>
<organism evidence="13 14">
    <name type="scientific">Aspergillus steynii IBT 23096</name>
    <dbReference type="NCBI Taxonomy" id="1392250"/>
    <lineage>
        <taxon>Eukaryota</taxon>
        <taxon>Fungi</taxon>
        <taxon>Dikarya</taxon>
        <taxon>Ascomycota</taxon>
        <taxon>Pezizomycotina</taxon>
        <taxon>Eurotiomycetes</taxon>
        <taxon>Eurotiomycetidae</taxon>
        <taxon>Eurotiales</taxon>
        <taxon>Aspergillaceae</taxon>
        <taxon>Aspergillus</taxon>
        <taxon>Aspergillus subgen. Circumdati</taxon>
    </lineage>
</organism>
<dbReference type="Pfam" id="PF23114">
    <property type="entry name" value="NAD-bd_HRPKS_sdrA"/>
    <property type="match status" value="1"/>
</dbReference>
<dbReference type="SUPFAM" id="SSF53901">
    <property type="entry name" value="Thiolase-like"/>
    <property type="match status" value="1"/>
</dbReference>
<evidence type="ECO:0000259" key="11">
    <source>
        <dbReference type="PROSITE" id="PS52004"/>
    </source>
</evidence>
<dbReference type="InterPro" id="IPR032821">
    <property type="entry name" value="PKS_assoc"/>
</dbReference>
<dbReference type="Gene3D" id="3.40.366.10">
    <property type="entry name" value="Malonyl-Coenzyme A Acyl Carrier Protein, domain 2"/>
    <property type="match status" value="1"/>
</dbReference>
<dbReference type="SUPFAM" id="SSF52151">
    <property type="entry name" value="FabD/lysophospholipase-like"/>
    <property type="match status" value="1"/>
</dbReference>
<dbReference type="SMART" id="SM00827">
    <property type="entry name" value="PKS_AT"/>
    <property type="match status" value="1"/>
</dbReference>
<dbReference type="GO" id="GO:0016491">
    <property type="term" value="F:oxidoreductase activity"/>
    <property type="evidence" value="ECO:0007669"/>
    <property type="project" value="UniProtKB-KW"/>
</dbReference>
<evidence type="ECO:0000256" key="6">
    <source>
        <dbReference type="ARBA" id="ARBA00023268"/>
    </source>
</evidence>
<comment type="caution">
    <text evidence="13">The sequence shown here is derived from an EMBL/GenBank/DDBJ whole genome shotgun (WGS) entry which is preliminary data.</text>
</comment>
<dbReference type="InterPro" id="IPR013968">
    <property type="entry name" value="PKS_KR"/>
</dbReference>
<dbReference type="Gene3D" id="3.30.70.3290">
    <property type="match status" value="1"/>
</dbReference>
<dbReference type="Pfam" id="PF21089">
    <property type="entry name" value="PKS_DH_N"/>
    <property type="match status" value="1"/>
</dbReference>
<dbReference type="GO" id="GO:0044550">
    <property type="term" value="P:secondary metabolite biosynthetic process"/>
    <property type="evidence" value="ECO:0007669"/>
    <property type="project" value="TreeGrafter"/>
</dbReference>
<feature type="domain" description="Carrier" evidence="10">
    <location>
        <begin position="2463"/>
        <end position="2540"/>
    </location>
</feature>
<dbReference type="GO" id="GO:0031177">
    <property type="term" value="F:phosphopantetheine binding"/>
    <property type="evidence" value="ECO:0007669"/>
    <property type="project" value="InterPro"/>
</dbReference>
<dbReference type="Proteomes" id="UP000234275">
    <property type="component" value="Unassembled WGS sequence"/>
</dbReference>
<feature type="domain" description="PKS/mFAS DH" evidence="12">
    <location>
        <begin position="958"/>
        <end position="1263"/>
    </location>
</feature>
<dbReference type="InterPro" id="IPR020807">
    <property type="entry name" value="PKS_DH"/>
</dbReference>
<dbReference type="InterPro" id="IPR056501">
    <property type="entry name" value="NAD-bd_HRPKS_sdrA"/>
</dbReference>
<keyword evidence="6" id="KW-0511">Multifunctional enzyme</keyword>
<dbReference type="SMART" id="SM00825">
    <property type="entry name" value="PKS_KS"/>
    <property type="match status" value="1"/>
</dbReference>
<dbReference type="PROSITE" id="PS50075">
    <property type="entry name" value="CARRIER"/>
    <property type="match status" value="1"/>
</dbReference>
<keyword evidence="7" id="KW-0012">Acyltransferase</keyword>
<evidence type="ECO:0000256" key="1">
    <source>
        <dbReference type="ARBA" id="ARBA00022450"/>
    </source>
</evidence>
<evidence type="ECO:0000256" key="2">
    <source>
        <dbReference type="ARBA" id="ARBA00022553"/>
    </source>
</evidence>
<dbReference type="Pfam" id="PF08240">
    <property type="entry name" value="ADH_N"/>
    <property type="match status" value="1"/>
</dbReference>
<dbReference type="CDD" id="cd02440">
    <property type="entry name" value="AdoMet_MTases"/>
    <property type="match status" value="1"/>
</dbReference>
<dbReference type="PANTHER" id="PTHR43775">
    <property type="entry name" value="FATTY ACID SYNTHASE"/>
    <property type="match status" value="1"/>
</dbReference>
<dbReference type="SMART" id="SM00826">
    <property type="entry name" value="PKS_DH"/>
    <property type="match status" value="1"/>
</dbReference>
<feature type="region of interest" description="N-terminal hotdog fold" evidence="8">
    <location>
        <begin position="958"/>
        <end position="1085"/>
    </location>
</feature>
<dbReference type="Pfam" id="PF08659">
    <property type="entry name" value="KR"/>
    <property type="match status" value="1"/>
</dbReference>
<feature type="compositionally biased region" description="Polar residues" evidence="9">
    <location>
        <begin position="2445"/>
        <end position="2459"/>
    </location>
</feature>
<dbReference type="GO" id="GO:0006633">
    <property type="term" value="P:fatty acid biosynthetic process"/>
    <property type="evidence" value="ECO:0007669"/>
    <property type="project" value="InterPro"/>
</dbReference>
<dbReference type="InterPro" id="IPR013154">
    <property type="entry name" value="ADH-like_N"/>
</dbReference>
<dbReference type="SUPFAM" id="SSF47336">
    <property type="entry name" value="ACP-like"/>
    <property type="match status" value="1"/>
</dbReference>
<dbReference type="Pfam" id="PF00109">
    <property type="entry name" value="ketoacyl-synt"/>
    <property type="match status" value="1"/>
</dbReference>
<dbReference type="Pfam" id="PF16197">
    <property type="entry name" value="KAsynt_C_assoc"/>
    <property type="match status" value="1"/>
</dbReference>
<dbReference type="PROSITE" id="PS52019">
    <property type="entry name" value="PKS_MFAS_DH"/>
    <property type="match status" value="1"/>
</dbReference>
<dbReference type="SUPFAM" id="SSF55048">
    <property type="entry name" value="Probable ACP-binding domain of malonyl-CoA ACP transacylase"/>
    <property type="match status" value="1"/>
</dbReference>
<dbReference type="CDD" id="cd05195">
    <property type="entry name" value="enoyl_red"/>
    <property type="match status" value="1"/>
</dbReference>
<dbReference type="InterPro" id="IPR029063">
    <property type="entry name" value="SAM-dependent_MTases_sf"/>
</dbReference>
<feature type="active site" description="Proton donor; for dehydratase activity" evidence="8">
    <location>
        <position position="1173"/>
    </location>
</feature>
<dbReference type="InterPro" id="IPR049552">
    <property type="entry name" value="PKS_DH_N"/>
</dbReference>
<dbReference type="VEuPathDB" id="FungiDB:P170DRAFT_406197"/>
<evidence type="ECO:0000256" key="8">
    <source>
        <dbReference type="PROSITE-ProRule" id="PRU01363"/>
    </source>
</evidence>
<keyword evidence="1" id="KW-0596">Phosphopantetheine</keyword>
<evidence type="ECO:0000256" key="4">
    <source>
        <dbReference type="ARBA" id="ARBA00022857"/>
    </source>
</evidence>
<protein>
    <submittedName>
        <fullName evidence="13">Lovastatin nonaketide synthase</fullName>
    </submittedName>
</protein>
<dbReference type="Gene3D" id="3.40.50.720">
    <property type="entry name" value="NAD(P)-binding Rossmann-like Domain"/>
    <property type="match status" value="1"/>
</dbReference>
<evidence type="ECO:0000256" key="7">
    <source>
        <dbReference type="ARBA" id="ARBA00023315"/>
    </source>
</evidence>
<dbReference type="InterPro" id="IPR014043">
    <property type="entry name" value="Acyl_transferase_dom"/>
</dbReference>
<dbReference type="InterPro" id="IPR014031">
    <property type="entry name" value="Ketoacyl_synth_C"/>
</dbReference>